<dbReference type="InterPro" id="IPR024528">
    <property type="entry name" value="ThrE_2"/>
</dbReference>
<feature type="region of interest" description="Disordered" evidence="6">
    <location>
        <begin position="356"/>
        <end position="401"/>
    </location>
</feature>
<keyword evidence="3 7" id="KW-1133">Transmembrane helix</keyword>
<dbReference type="AlphaFoldDB" id="A0A067SAJ6"/>
<evidence type="ECO:0000256" key="4">
    <source>
        <dbReference type="ARBA" id="ARBA00023136"/>
    </source>
</evidence>
<dbReference type="OrthoDB" id="413008at2759"/>
<dbReference type="Proteomes" id="UP000027222">
    <property type="component" value="Unassembled WGS sequence"/>
</dbReference>
<evidence type="ECO:0000259" key="8">
    <source>
        <dbReference type="Pfam" id="PF06738"/>
    </source>
</evidence>
<evidence type="ECO:0000256" key="5">
    <source>
        <dbReference type="ARBA" id="ARBA00034125"/>
    </source>
</evidence>
<feature type="transmembrane region" description="Helical" evidence="7">
    <location>
        <begin position="629"/>
        <end position="648"/>
    </location>
</feature>
<sequence>MSSTSRSTSSSTRRSDTSQPNSGTAAAQTPTAFRTPGVRTPRKVQWGNDAESSCPERLSTHMLDEKGEDSERFKELTAALERHRRETPLKKVHYYPPEDSPSPSSSGEISETDNSHSCCRLGDRHPYINPSTAASSEYFDSTQSIPFIPPTRNVPGNDIEEEEDGGLPGTRNLRNFSMKKAQNLVKPHIRQSAPGRPRQYRKRQDRQNALDAVDGTKEKGVQVDKEPSLPSSGILSTLLKLYHQPNFSISDMSSSLSSYDEGSEHGGWEGKERETTKLVSQPQAQSTKPAGQRRFPSIKLPSIFGHVARPTTARSAGGVFGPLIASTGNLTGVVAPHSSTLQPNVKRPGYRLSRYTLDTPENLPAPPPPARPKPERAKSYPIDATATPPASPANEPFYRGGAKSNLSNIIGGYASSIGRMSGYSTPRTRPGTPDPHNEKQHAPSCRHRRTKRKRAEVYITRHVADIIRREEFIMKLTRAMMMFGGPSHRLQGQILSAARVLDIQLSFLYLPDIVLISFDDSGTGTSHIKLIRQTSALDIEKLTDAFRLYWKVIHDKLSVSDASLELDELMKKKPFYNWWQQIFIGGMCSASICTVSFGGSFVDSLMSFPLGALLVLIQVLSVRNVLYSYVFEVTVTTLFSFIAAAVASSHKLCYSAVTSSSVVLILPGFLVLNGALELMTRNIIPGSVRLLFSIVYALFLGFGFSIGGELFELFTSHQVYGADDFSCSLTHDPSGPWYQRTPSTWWAFLTVPMFSLFLSMRNQAPYNRKEMPLLVAIACAGWVTNYFVGRRYVGQSDIIAAVGAFAVGLISNLYARIFSGNAFVVMITGILFQLPSGLGSGGLLSYASQQTHGNATSYISGFRTALKLVAVGIGLTIGLGLSLVLAHPIQSRKREAGIFSL</sequence>
<feature type="transmembrane region" description="Helical" evidence="7">
    <location>
        <begin position="822"/>
        <end position="844"/>
    </location>
</feature>
<dbReference type="EMBL" id="KL142419">
    <property type="protein sequence ID" value="KDR66937.1"/>
    <property type="molecule type" value="Genomic_DNA"/>
</dbReference>
<feature type="compositionally biased region" description="Basic and acidic residues" evidence="6">
    <location>
        <begin position="214"/>
        <end position="227"/>
    </location>
</feature>
<feature type="domain" description="Threonine/serine exporter-like N-terminal" evidence="8">
    <location>
        <begin position="471"/>
        <end position="708"/>
    </location>
</feature>
<organism evidence="10 11">
    <name type="scientific">Galerina marginata (strain CBS 339.88)</name>
    <dbReference type="NCBI Taxonomy" id="685588"/>
    <lineage>
        <taxon>Eukaryota</taxon>
        <taxon>Fungi</taxon>
        <taxon>Dikarya</taxon>
        <taxon>Basidiomycota</taxon>
        <taxon>Agaricomycotina</taxon>
        <taxon>Agaricomycetes</taxon>
        <taxon>Agaricomycetidae</taxon>
        <taxon>Agaricales</taxon>
        <taxon>Agaricineae</taxon>
        <taxon>Strophariaceae</taxon>
        <taxon>Galerina</taxon>
    </lineage>
</organism>
<dbReference type="Pfam" id="PF06738">
    <property type="entry name" value="ThrE"/>
    <property type="match status" value="1"/>
</dbReference>
<evidence type="ECO:0008006" key="12">
    <source>
        <dbReference type="Google" id="ProtNLM"/>
    </source>
</evidence>
<feature type="compositionally biased region" description="Basic residues" evidence="6">
    <location>
        <begin position="444"/>
        <end position="453"/>
    </location>
</feature>
<proteinExistence type="inferred from homology"/>
<evidence type="ECO:0000256" key="2">
    <source>
        <dbReference type="ARBA" id="ARBA00022692"/>
    </source>
</evidence>
<feature type="transmembrane region" description="Helical" evidence="7">
    <location>
        <begin position="654"/>
        <end position="676"/>
    </location>
</feature>
<feature type="transmembrane region" description="Helical" evidence="7">
    <location>
        <begin position="864"/>
        <end position="886"/>
    </location>
</feature>
<feature type="compositionally biased region" description="Low complexity" evidence="6">
    <location>
        <begin position="1"/>
        <end position="12"/>
    </location>
</feature>
<dbReference type="InterPro" id="IPR010619">
    <property type="entry name" value="ThrE-like_N"/>
</dbReference>
<evidence type="ECO:0000256" key="3">
    <source>
        <dbReference type="ARBA" id="ARBA00022989"/>
    </source>
</evidence>
<protein>
    <recommendedName>
        <fullName evidence="12">Threonine/serine exporter-like N-terminal domain-containing protein</fullName>
    </recommendedName>
</protein>
<feature type="transmembrane region" description="Helical" evidence="7">
    <location>
        <begin position="798"/>
        <end position="815"/>
    </location>
</feature>
<name>A0A067SAJ6_GALM3</name>
<accession>A0A067SAJ6</accession>
<keyword evidence="2 7" id="KW-0812">Transmembrane</keyword>
<feature type="region of interest" description="Disordered" evidence="6">
    <location>
        <begin position="420"/>
        <end position="453"/>
    </location>
</feature>
<dbReference type="Pfam" id="PF12821">
    <property type="entry name" value="ThrE_2"/>
    <property type="match status" value="1"/>
</dbReference>
<comment type="similarity">
    <text evidence="5">Belongs to the ThrE exporter (TC 2.A.79) family.</text>
</comment>
<dbReference type="PANTHER" id="PTHR31082:SF4">
    <property type="entry name" value="PHEROMONE-REGULATED MEMBRANE PROTEIN 10"/>
    <property type="match status" value="1"/>
</dbReference>
<comment type="subcellular location">
    <subcellularLocation>
        <location evidence="1">Membrane</location>
        <topology evidence="1">Multi-pass membrane protein</topology>
    </subcellularLocation>
</comment>
<feature type="domain" description="Threonine/Serine exporter ThrE" evidence="9">
    <location>
        <begin position="758"/>
        <end position="881"/>
    </location>
</feature>
<dbReference type="PANTHER" id="PTHR31082">
    <property type="entry name" value="PHEROMONE-REGULATED MEMBRANE PROTEIN 10"/>
    <property type="match status" value="1"/>
</dbReference>
<dbReference type="GO" id="GO:0022857">
    <property type="term" value="F:transmembrane transporter activity"/>
    <property type="evidence" value="ECO:0007669"/>
    <property type="project" value="InterPro"/>
</dbReference>
<feature type="compositionally biased region" description="Basic and acidic residues" evidence="6">
    <location>
        <begin position="58"/>
        <end position="89"/>
    </location>
</feature>
<evidence type="ECO:0000256" key="7">
    <source>
        <dbReference type="SAM" id="Phobius"/>
    </source>
</evidence>
<evidence type="ECO:0000313" key="11">
    <source>
        <dbReference type="Proteomes" id="UP000027222"/>
    </source>
</evidence>
<feature type="transmembrane region" description="Helical" evidence="7">
    <location>
        <begin position="605"/>
        <end position="622"/>
    </location>
</feature>
<feature type="compositionally biased region" description="Basic and acidic residues" evidence="6">
    <location>
        <begin position="262"/>
        <end position="276"/>
    </location>
</feature>
<gene>
    <name evidence="10" type="ORF">GALMADRAFT_258828</name>
</gene>
<dbReference type="GO" id="GO:0016020">
    <property type="term" value="C:membrane"/>
    <property type="evidence" value="ECO:0007669"/>
    <property type="project" value="UniProtKB-SubCell"/>
</dbReference>
<dbReference type="HOGENOM" id="CLU_007078_0_2_1"/>
<evidence type="ECO:0000256" key="1">
    <source>
        <dbReference type="ARBA" id="ARBA00004141"/>
    </source>
</evidence>
<dbReference type="STRING" id="685588.A0A067SAJ6"/>
<feature type="region of interest" description="Disordered" evidence="6">
    <location>
        <begin position="1"/>
        <end position="229"/>
    </location>
</feature>
<feature type="compositionally biased region" description="Polar residues" evidence="6">
    <location>
        <begin position="129"/>
        <end position="145"/>
    </location>
</feature>
<feature type="compositionally biased region" description="Polar residues" evidence="6">
    <location>
        <begin position="277"/>
        <end position="289"/>
    </location>
</feature>
<evidence type="ECO:0000256" key="6">
    <source>
        <dbReference type="SAM" id="MobiDB-lite"/>
    </source>
</evidence>
<keyword evidence="11" id="KW-1185">Reference proteome</keyword>
<feature type="region of interest" description="Disordered" evidence="6">
    <location>
        <begin position="252"/>
        <end position="297"/>
    </location>
</feature>
<evidence type="ECO:0000313" key="10">
    <source>
        <dbReference type="EMBL" id="KDR66937.1"/>
    </source>
</evidence>
<reference evidence="11" key="1">
    <citation type="journal article" date="2014" name="Proc. Natl. Acad. Sci. U.S.A.">
        <title>Extensive sampling of basidiomycete genomes demonstrates inadequacy of the white-rot/brown-rot paradigm for wood decay fungi.</title>
        <authorList>
            <person name="Riley R."/>
            <person name="Salamov A.A."/>
            <person name="Brown D.W."/>
            <person name="Nagy L.G."/>
            <person name="Floudas D."/>
            <person name="Held B.W."/>
            <person name="Levasseur A."/>
            <person name="Lombard V."/>
            <person name="Morin E."/>
            <person name="Otillar R."/>
            <person name="Lindquist E.A."/>
            <person name="Sun H."/>
            <person name="LaButti K.M."/>
            <person name="Schmutz J."/>
            <person name="Jabbour D."/>
            <person name="Luo H."/>
            <person name="Baker S.E."/>
            <person name="Pisabarro A.G."/>
            <person name="Walton J.D."/>
            <person name="Blanchette R.A."/>
            <person name="Henrissat B."/>
            <person name="Martin F."/>
            <person name="Cullen D."/>
            <person name="Hibbett D.S."/>
            <person name="Grigoriev I.V."/>
        </authorList>
    </citation>
    <scope>NUCLEOTIDE SEQUENCE [LARGE SCALE GENOMIC DNA]</scope>
    <source>
        <strain evidence="11">CBS 339.88</strain>
    </source>
</reference>
<evidence type="ECO:0000259" key="9">
    <source>
        <dbReference type="Pfam" id="PF12821"/>
    </source>
</evidence>
<feature type="transmembrane region" description="Helical" evidence="7">
    <location>
        <begin position="688"/>
        <end position="706"/>
    </location>
</feature>
<dbReference type="InterPro" id="IPR051361">
    <property type="entry name" value="ThrE/Ser_Exporter"/>
</dbReference>
<feature type="transmembrane region" description="Helical" evidence="7">
    <location>
        <begin position="743"/>
        <end position="760"/>
    </location>
</feature>
<keyword evidence="4 7" id="KW-0472">Membrane</keyword>
<feature type="compositionally biased region" description="Polar residues" evidence="6">
    <location>
        <begin position="19"/>
        <end position="32"/>
    </location>
</feature>
<feature type="transmembrane region" description="Helical" evidence="7">
    <location>
        <begin position="772"/>
        <end position="792"/>
    </location>
</feature>